<keyword evidence="2" id="KW-1185">Reference proteome</keyword>
<evidence type="ECO:0000313" key="2">
    <source>
        <dbReference type="Proteomes" id="UP001159363"/>
    </source>
</evidence>
<accession>A0ABQ9HU81</accession>
<organism evidence="1 2">
    <name type="scientific">Dryococelus australis</name>
    <dbReference type="NCBI Taxonomy" id="614101"/>
    <lineage>
        <taxon>Eukaryota</taxon>
        <taxon>Metazoa</taxon>
        <taxon>Ecdysozoa</taxon>
        <taxon>Arthropoda</taxon>
        <taxon>Hexapoda</taxon>
        <taxon>Insecta</taxon>
        <taxon>Pterygota</taxon>
        <taxon>Neoptera</taxon>
        <taxon>Polyneoptera</taxon>
        <taxon>Phasmatodea</taxon>
        <taxon>Verophasmatodea</taxon>
        <taxon>Anareolatae</taxon>
        <taxon>Phasmatidae</taxon>
        <taxon>Eurycanthinae</taxon>
        <taxon>Dryococelus</taxon>
    </lineage>
</organism>
<dbReference type="EMBL" id="JARBHB010000003">
    <property type="protein sequence ID" value="KAJ8887938.1"/>
    <property type="molecule type" value="Genomic_DNA"/>
</dbReference>
<comment type="caution">
    <text evidence="1">The sequence shown here is derived from an EMBL/GenBank/DDBJ whole genome shotgun (WGS) entry which is preliminary data.</text>
</comment>
<proteinExistence type="predicted"/>
<sequence>MPPEVTAEFLLFMNKLFDSVNGCSRFAPVHCPLRCWVSDFWNEALVMLEILQFVDCVSGKVTRLRSHDGCITTIRAMQMLWILVFTAKNIKLRWTGALFSAIWQHGGGSINPAAGLHKKSAKMTRADFCQAWSLFDRWHQEDFNHLLYDELLYFR</sequence>
<gene>
    <name evidence="1" type="ORF">PR048_007422</name>
</gene>
<name>A0ABQ9HU81_9NEOP</name>
<evidence type="ECO:0000313" key="1">
    <source>
        <dbReference type="EMBL" id="KAJ8887938.1"/>
    </source>
</evidence>
<protein>
    <submittedName>
        <fullName evidence="1">Uncharacterized protein</fullName>
    </submittedName>
</protein>
<dbReference type="Proteomes" id="UP001159363">
    <property type="component" value="Chromosome 3"/>
</dbReference>
<reference evidence="1 2" key="1">
    <citation type="submission" date="2023-02" db="EMBL/GenBank/DDBJ databases">
        <title>LHISI_Scaffold_Assembly.</title>
        <authorList>
            <person name="Stuart O.P."/>
            <person name="Cleave R."/>
            <person name="Magrath M.J.L."/>
            <person name="Mikheyev A.S."/>
        </authorList>
    </citation>
    <scope>NUCLEOTIDE SEQUENCE [LARGE SCALE GENOMIC DNA]</scope>
    <source>
        <strain evidence="1">Daus_M_001</strain>
        <tissue evidence="1">Leg muscle</tissue>
    </source>
</reference>